<feature type="compositionally biased region" description="Low complexity" evidence="1">
    <location>
        <begin position="206"/>
        <end position="226"/>
    </location>
</feature>
<feature type="domain" description="C2H2-type" evidence="2">
    <location>
        <begin position="277"/>
        <end position="304"/>
    </location>
</feature>
<feature type="compositionally biased region" description="Low complexity" evidence="1">
    <location>
        <begin position="234"/>
        <end position="263"/>
    </location>
</feature>
<protein>
    <submittedName>
        <fullName evidence="4">C2H2-type domain-containing protein</fullName>
    </submittedName>
</protein>
<proteinExistence type="predicted"/>
<evidence type="ECO:0000313" key="3">
    <source>
        <dbReference type="Proteomes" id="UP000887566"/>
    </source>
</evidence>
<dbReference type="Proteomes" id="UP000887566">
    <property type="component" value="Unplaced"/>
</dbReference>
<evidence type="ECO:0000256" key="1">
    <source>
        <dbReference type="SAM" id="MobiDB-lite"/>
    </source>
</evidence>
<name>A0A914W0N9_9BILA</name>
<feature type="domain" description="C2H2-type" evidence="2">
    <location>
        <begin position="113"/>
        <end position="135"/>
    </location>
</feature>
<feature type="region of interest" description="Disordered" evidence="1">
    <location>
        <begin position="71"/>
        <end position="94"/>
    </location>
</feature>
<evidence type="ECO:0000313" key="4">
    <source>
        <dbReference type="WBParaSite" id="PSAMB.scaffold2790size21283.g19163.t1"/>
    </source>
</evidence>
<feature type="region of interest" description="Disordered" evidence="1">
    <location>
        <begin position="201"/>
        <end position="263"/>
    </location>
</feature>
<dbReference type="InterPro" id="IPR013087">
    <property type="entry name" value="Znf_C2H2_type"/>
</dbReference>
<feature type="domain" description="C2H2-type" evidence="2">
    <location>
        <begin position="4"/>
        <end position="26"/>
    </location>
</feature>
<reference evidence="4" key="1">
    <citation type="submission" date="2022-11" db="UniProtKB">
        <authorList>
            <consortium name="WormBaseParasite"/>
        </authorList>
    </citation>
    <scope>IDENTIFICATION</scope>
</reference>
<dbReference type="WBParaSite" id="PSAMB.scaffold2790size21283.g19163.t1">
    <property type="protein sequence ID" value="PSAMB.scaffold2790size21283.g19163.t1"/>
    <property type="gene ID" value="PSAMB.scaffold2790size21283.g19163"/>
</dbReference>
<sequence>MLTNSCSICGVDASATTISEHLASQHSVLLAHALLTPEVTDSNVAWIRKCMSEVEGFSFICKSEDFTDGSRASLDDDSSSTASETADRKPAHNKGRKAVYKDTVFLVNKQKYVRCLVCNSQLHWTQRRVHIYTTHLGVPNLFHCPYCPYASTSNRCPVDTHVRKRHDAKGSAVVRLGEFEPQIIAWLGKCFRLDGAAVAPPMKKPSASTSTSGDSSASAGAIAASAREPGVARPPAKAHASTSSSSTTPTTTKTPTVTPQKTVKAKVITPKDSGPRVVCQICKMKVLASGTGRHVLQDHLKLPHLYKCPECEFGSSTYDTVVIEHAKFKHNIDHIISFAEQYAQQISTMTTFCFPS</sequence>
<evidence type="ECO:0000259" key="2">
    <source>
        <dbReference type="SMART" id="SM00355"/>
    </source>
</evidence>
<feature type="domain" description="C2H2-type" evidence="2">
    <location>
        <begin position="306"/>
        <end position="330"/>
    </location>
</feature>
<keyword evidence="3" id="KW-1185">Reference proteome</keyword>
<feature type="domain" description="C2H2-type" evidence="2">
    <location>
        <begin position="142"/>
        <end position="166"/>
    </location>
</feature>
<dbReference type="SMART" id="SM00355">
    <property type="entry name" value="ZnF_C2H2"/>
    <property type="match status" value="5"/>
</dbReference>
<dbReference type="AlphaFoldDB" id="A0A914W0N9"/>
<accession>A0A914W0N9</accession>
<organism evidence="3 4">
    <name type="scientific">Plectus sambesii</name>
    <dbReference type="NCBI Taxonomy" id="2011161"/>
    <lineage>
        <taxon>Eukaryota</taxon>
        <taxon>Metazoa</taxon>
        <taxon>Ecdysozoa</taxon>
        <taxon>Nematoda</taxon>
        <taxon>Chromadorea</taxon>
        <taxon>Plectida</taxon>
        <taxon>Plectina</taxon>
        <taxon>Plectoidea</taxon>
        <taxon>Plectidae</taxon>
        <taxon>Plectus</taxon>
    </lineage>
</organism>